<protein>
    <submittedName>
        <fullName evidence="2">GyrI-like domain-containing protein</fullName>
    </submittedName>
</protein>
<dbReference type="EMBL" id="JAHESD010000019">
    <property type="protein sequence ID" value="MBT1703740.1"/>
    <property type="molecule type" value="Genomic_DNA"/>
</dbReference>
<accession>A0ABS5VQM2</accession>
<gene>
    <name evidence="2" type="ORF">KK060_10645</name>
</gene>
<dbReference type="Gene3D" id="3.20.80.10">
    <property type="entry name" value="Regulatory factor, effector binding domain"/>
    <property type="match status" value="1"/>
</dbReference>
<organism evidence="2 3">
    <name type="scientific">Chryseosolibacter indicus</name>
    <dbReference type="NCBI Taxonomy" id="2782351"/>
    <lineage>
        <taxon>Bacteria</taxon>
        <taxon>Pseudomonadati</taxon>
        <taxon>Bacteroidota</taxon>
        <taxon>Cytophagia</taxon>
        <taxon>Cytophagales</taxon>
        <taxon>Chryseotaleaceae</taxon>
        <taxon>Chryseosolibacter</taxon>
    </lineage>
</organism>
<dbReference type="SMART" id="SM00871">
    <property type="entry name" value="AraC_E_bind"/>
    <property type="match status" value="1"/>
</dbReference>
<dbReference type="Proteomes" id="UP000772618">
    <property type="component" value="Unassembled WGS sequence"/>
</dbReference>
<reference evidence="2 3" key="1">
    <citation type="submission" date="2021-05" db="EMBL/GenBank/DDBJ databases">
        <title>A Polyphasic approach of four new species of the genus Ohtaekwangia: Ohtaekwangia histidinii sp. nov., Ohtaekwangia cretensis sp. nov., Ohtaekwangia indiensis sp. nov., Ohtaekwangia reichenbachii sp. nov. from diverse environment.</title>
        <authorList>
            <person name="Octaviana S."/>
        </authorList>
    </citation>
    <scope>NUCLEOTIDE SEQUENCE [LARGE SCALE GENOMIC DNA]</scope>
    <source>
        <strain evidence="2 3">PWU20</strain>
    </source>
</reference>
<comment type="caution">
    <text evidence="2">The sequence shown here is derived from an EMBL/GenBank/DDBJ whole genome shotgun (WGS) entry which is preliminary data.</text>
</comment>
<feature type="domain" description="AraC effector-binding" evidence="1">
    <location>
        <begin position="2"/>
        <end position="158"/>
    </location>
</feature>
<dbReference type="InterPro" id="IPR029442">
    <property type="entry name" value="GyrI-like"/>
</dbReference>
<dbReference type="InterPro" id="IPR011256">
    <property type="entry name" value="Reg_factor_effector_dom_sf"/>
</dbReference>
<dbReference type="InterPro" id="IPR010499">
    <property type="entry name" value="AraC_E-bd"/>
</dbReference>
<dbReference type="PANTHER" id="PTHR36444:SF2">
    <property type="entry name" value="TRANSCRIPTIONAL REGULATOR PROTEIN YOBU-RELATED"/>
    <property type="match status" value="1"/>
</dbReference>
<sequence length="162" mass="18943">MLAPRIEVIPEKKLIGMQMAMSLTDNKTGFLWKNFMMRRREITNSVGDSLYSVQWYDKLYFSQFNPSTPFVKWASMEVADFTYIPEGMQTSIMPGGEYAVFLHKGGADMGSHTFQYIFQNWLPNSQYTLDDRPHFEVLGEKYKNNDPASEEEIWIPITRKQM</sequence>
<dbReference type="SUPFAM" id="SSF55136">
    <property type="entry name" value="Probable bacterial effector-binding domain"/>
    <property type="match status" value="1"/>
</dbReference>
<dbReference type="Pfam" id="PF06445">
    <property type="entry name" value="GyrI-like"/>
    <property type="match status" value="1"/>
</dbReference>
<proteinExistence type="predicted"/>
<dbReference type="InterPro" id="IPR053182">
    <property type="entry name" value="YobU-like_regulator"/>
</dbReference>
<keyword evidence="3" id="KW-1185">Reference proteome</keyword>
<name>A0ABS5VQM2_9BACT</name>
<dbReference type="PANTHER" id="PTHR36444">
    <property type="entry name" value="TRANSCRIPTIONAL REGULATOR PROTEIN YOBU-RELATED"/>
    <property type="match status" value="1"/>
</dbReference>
<evidence type="ECO:0000313" key="2">
    <source>
        <dbReference type="EMBL" id="MBT1703740.1"/>
    </source>
</evidence>
<dbReference type="RefSeq" id="WP_254153702.1">
    <property type="nucleotide sequence ID" value="NZ_JAHESD010000019.1"/>
</dbReference>
<evidence type="ECO:0000259" key="1">
    <source>
        <dbReference type="SMART" id="SM00871"/>
    </source>
</evidence>
<evidence type="ECO:0000313" key="3">
    <source>
        <dbReference type="Proteomes" id="UP000772618"/>
    </source>
</evidence>